<protein>
    <submittedName>
        <fullName evidence="2">F-box domain-containing protein</fullName>
    </submittedName>
</protein>
<proteinExistence type="predicted"/>
<reference evidence="2" key="1">
    <citation type="submission" date="2016-11" db="UniProtKB">
        <authorList>
            <consortium name="WormBaseParasite"/>
        </authorList>
    </citation>
    <scope>IDENTIFICATION</scope>
</reference>
<dbReference type="Proteomes" id="UP000095287">
    <property type="component" value="Unplaced"/>
</dbReference>
<keyword evidence="1" id="KW-1185">Reference proteome</keyword>
<dbReference type="AlphaFoldDB" id="A0A1I7ZHX3"/>
<sequence>MDGLPHAFCDHLCDITTPGTVFAMNKLSGYYGYSDTASYTAAVQDGMEEPRHLWYYFTRRKLLTPEEIEAVPKKVVHRVRINLWDAKDENGSAYREIIKRYPHAKFQFGLYSSSINEAWVSFACLLKRLDNIVINMKLEDDVIPLLKKLVNGRKHSWLVIKEEACEGPITEVLKSLFCQDNFEFLNIETKPEGPWKSTVVGDLLQLWPENSQKLRGKSLLLSENCKDGVKQLQDFVLDRGAASPDLIEPYLTYRLRLFGLNFALKVCSKEECDFIDKYHRRRFVTFDKPSCIYKYEEDDGDERRRIYISFECATESEQKDKKPRRPASHNGHNDLGLMPATTYLRLLFA</sequence>
<accession>A0A1I7ZHX3</accession>
<dbReference type="WBParaSite" id="L893_g2655.t1">
    <property type="protein sequence ID" value="L893_g2655.t1"/>
    <property type="gene ID" value="L893_g2655"/>
</dbReference>
<organism evidence="1 2">
    <name type="scientific">Steinernema glaseri</name>
    <dbReference type="NCBI Taxonomy" id="37863"/>
    <lineage>
        <taxon>Eukaryota</taxon>
        <taxon>Metazoa</taxon>
        <taxon>Ecdysozoa</taxon>
        <taxon>Nematoda</taxon>
        <taxon>Chromadorea</taxon>
        <taxon>Rhabditida</taxon>
        <taxon>Tylenchina</taxon>
        <taxon>Panagrolaimomorpha</taxon>
        <taxon>Strongyloidoidea</taxon>
        <taxon>Steinernematidae</taxon>
        <taxon>Steinernema</taxon>
    </lineage>
</organism>
<evidence type="ECO:0000313" key="1">
    <source>
        <dbReference type="Proteomes" id="UP000095287"/>
    </source>
</evidence>
<name>A0A1I7ZHX3_9BILA</name>
<evidence type="ECO:0000313" key="2">
    <source>
        <dbReference type="WBParaSite" id="L893_g2655.t1"/>
    </source>
</evidence>